<comment type="caution">
    <text evidence="2">The sequence shown here is derived from an EMBL/GenBank/DDBJ whole genome shotgun (WGS) entry which is preliminary data.</text>
</comment>
<keyword evidence="1" id="KW-0472">Membrane</keyword>
<feature type="transmembrane region" description="Helical" evidence="1">
    <location>
        <begin position="12"/>
        <end position="35"/>
    </location>
</feature>
<dbReference type="InterPro" id="IPR020275">
    <property type="entry name" value="DUF5592"/>
</dbReference>
<keyword evidence="3" id="KW-1185">Reference proteome</keyword>
<reference evidence="2 3" key="1">
    <citation type="submission" date="2019-01" db="EMBL/GenBank/DDBJ databases">
        <title>Bacillus sp. M5HDSG1-1, whole genome shotgun sequence.</title>
        <authorList>
            <person name="Tuo L."/>
        </authorList>
    </citation>
    <scope>NUCLEOTIDE SEQUENCE [LARGE SCALE GENOMIC DNA]</scope>
    <source>
        <strain evidence="2 3">M5HDSG1-1</strain>
    </source>
</reference>
<keyword evidence="1" id="KW-1133">Transmembrane helix</keyword>
<protein>
    <submittedName>
        <fullName evidence="2">Uncharacterized protein</fullName>
    </submittedName>
</protein>
<evidence type="ECO:0000256" key="1">
    <source>
        <dbReference type="SAM" id="Phobius"/>
    </source>
</evidence>
<name>A0A437K413_9BACI</name>
<dbReference type="EMBL" id="RZTZ01000020">
    <property type="protein sequence ID" value="RVT57004.1"/>
    <property type="molecule type" value="Genomic_DNA"/>
</dbReference>
<accession>A0A437K413</accession>
<dbReference type="AlphaFoldDB" id="A0A437K413"/>
<dbReference type="Proteomes" id="UP000288024">
    <property type="component" value="Unassembled WGS sequence"/>
</dbReference>
<gene>
    <name evidence="2" type="ORF">EM808_25710</name>
</gene>
<dbReference type="GeneID" id="87619959"/>
<sequence>MYTNPKSTKQEIKLWAFYLVDIGIVVGMLMIATYVKKVIPLGPGMTMFYYILSAAFGMFLCAKTPSHPTDRNYNILFYLFKMDRNKYHAIEIKDFGLEERTEKR</sequence>
<dbReference type="Pfam" id="PF17332">
    <property type="entry name" value="DUF5592"/>
    <property type="match status" value="1"/>
</dbReference>
<organism evidence="2 3">
    <name type="scientific">Niallia taxi</name>
    <dbReference type="NCBI Taxonomy" id="2499688"/>
    <lineage>
        <taxon>Bacteria</taxon>
        <taxon>Bacillati</taxon>
        <taxon>Bacillota</taxon>
        <taxon>Bacilli</taxon>
        <taxon>Bacillales</taxon>
        <taxon>Bacillaceae</taxon>
        <taxon>Niallia</taxon>
    </lineage>
</organism>
<dbReference type="RefSeq" id="WP_127742254.1">
    <property type="nucleotide sequence ID" value="NZ_CAJCKN010000031.1"/>
</dbReference>
<evidence type="ECO:0000313" key="2">
    <source>
        <dbReference type="EMBL" id="RVT57004.1"/>
    </source>
</evidence>
<evidence type="ECO:0000313" key="3">
    <source>
        <dbReference type="Proteomes" id="UP000288024"/>
    </source>
</evidence>
<keyword evidence="1" id="KW-0812">Transmembrane</keyword>
<feature type="transmembrane region" description="Helical" evidence="1">
    <location>
        <begin position="41"/>
        <end position="62"/>
    </location>
</feature>
<proteinExistence type="predicted"/>